<evidence type="ECO:0000259" key="1">
    <source>
        <dbReference type="PROSITE" id="PS50181"/>
    </source>
</evidence>
<dbReference type="RefSeq" id="XP_009161208.1">
    <property type="nucleotide sequence ID" value="XM_009162960.1"/>
</dbReference>
<dbReference type="OrthoDB" id="3766406at2759"/>
<accession>H6C9N1</accession>
<dbReference type="eggNOG" id="ENOG502SRU9">
    <property type="taxonomic scope" value="Eukaryota"/>
</dbReference>
<dbReference type="InterPro" id="IPR036047">
    <property type="entry name" value="F-box-like_dom_sf"/>
</dbReference>
<dbReference type="Pfam" id="PF00646">
    <property type="entry name" value="F-box"/>
    <property type="match status" value="1"/>
</dbReference>
<dbReference type="EMBL" id="JH226136">
    <property type="protein sequence ID" value="EHY60747.1"/>
    <property type="molecule type" value="Genomic_DNA"/>
</dbReference>
<keyword evidence="3" id="KW-1185">Reference proteome</keyword>
<dbReference type="STRING" id="858893.H6C9N1"/>
<organism evidence="2 3">
    <name type="scientific">Exophiala dermatitidis (strain ATCC 34100 / CBS 525.76 / NIH/UT8656)</name>
    <name type="common">Black yeast</name>
    <name type="synonym">Wangiella dermatitidis</name>
    <dbReference type="NCBI Taxonomy" id="858893"/>
    <lineage>
        <taxon>Eukaryota</taxon>
        <taxon>Fungi</taxon>
        <taxon>Dikarya</taxon>
        <taxon>Ascomycota</taxon>
        <taxon>Pezizomycotina</taxon>
        <taxon>Eurotiomycetes</taxon>
        <taxon>Chaetothyriomycetidae</taxon>
        <taxon>Chaetothyriales</taxon>
        <taxon>Herpotrichiellaceae</taxon>
        <taxon>Exophiala</taxon>
    </lineage>
</organism>
<dbReference type="Proteomes" id="UP000007304">
    <property type="component" value="Unassembled WGS sequence"/>
</dbReference>
<dbReference type="PROSITE" id="PS50181">
    <property type="entry name" value="FBOX"/>
    <property type="match status" value="1"/>
</dbReference>
<reference evidence="2" key="1">
    <citation type="submission" date="2011-07" db="EMBL/GenBank/DDBJ databases">
        <title>The Genome Sequence of Exophiala (Wangiella) dermatitidis NIH/UT8656.</title>
        <authorList>
            <consortium name="The Broad Institute Genome Sequencing Platform"/>
            <person name="Cuomo C."/>
            <person name="Wang Z."/>
            <person name="Hunicke-Smith S."/>
            <person name="Szanislo P.J."/>
            <person name="Earl A."/>
            <person name="Young S.K."/>
            <person name="Zeng Q."/>
            <person name="Gargeya S."/>
            <person name="Fitzgerald M."/>
            <person name="Haas B."/>
            <person name="Abouelleil A."/>
            <person name="Alvarado L."/>
            <person name="Arachchi H.M."/>
            <person name="Berlin A."/>
            <person name="Brown A."/>
            <person name="Chapman S.B."/>
            <person name="Chen Z."/>
            <person name="Dunbar C."/>
            <person name="Freedman E."/>
            <person name="Gearin G."/>
            <person name="Gellesch M."/>
            <person name="Goldberg J."/>
            <person name="Griggs A."/>
            <person name="Gujja S."/>
            <person name="Heiman D."/>
            <person name="Howarth C."/>
            <person name="Larson L."/>
            <person name="Lui A."/>
            <person name="MacDonald P.J.P."/>
            <person name="Montmayeur A."/>
            <person name="Murphy C."/>
            <person name="Neiman D."/>
            <person name="Pearson M."/>
            <person name="Priest M."/>
            <person name="Roberts A."/>
            <person name="Saif S."/>
            <person name="Shea T."/>
            <person name="Shenoy N."/>
            <person name="Sisk P."/>
            <person name="Stolte C."/>
            <person name="Sykes S."/>
            <person name="Wortman J."/>
            <person name="Nusbaum C."/>
            <person name="Birren B."/>
        </authorList>
    </citation>
    <scope>NUCLEOTIDE SEQUENCE</scope>
    <source>
        <strain evidence="2">NIH/UT8656</strain>
    </source>
</reference>
<protein>
    <recommendedName>
        <fullName evidence="1">F-box domain-containing protein</fullName>
    </recommendedName>
</protein>
<dbReference type="AlphaFoldDB" id="H6C9N1"/>
<evidence type="ECO:0000313" key="2">
    <source>
        <dbReference type="EMBL" id="EHY60747.1"/>
    </source>
</evidence>
<dbReference type="HOGENOM" id="CLU_057718_0_0_1"/>
<evidence type="ECO:0000313" key="3">
    <source>
        <dbReference type="Proteomes" id="UP000007304"/>
    </source>
</evidence>
<feature type="domain" description="F-box" evidence="1">
    <location>
        <begin position="25"/>
        <end position="73"/>
    </location>
</feature>
<dbReference type="GeneID" id="20313331"/>
<dbReference type="VEuPathDB" id="FungiDB:HMPREF1120_08692"/>
<dbReference type="InterPro" id="IPR001810">
    <property type="entry name" value="F-box_dom"/>
</dbReference>
<dbReference type="InParanoid" id="H6C9N1"/>
<name>H6C9N1_EXODN</name>
<dbReference type="SUPFAM" id="SSF81383">
    <property type="entry name" value="F-box domain"/>
    <property type="match status" value="1"/>
</dbReference>
<proteinExistence type="predicted"/>
<gene>
    <name evidence="2" type="ORF">HMPREF1120_08692</name>
</gene>
<sequence>MKDAETADTGSARGQIGHVQNHHGHNLLLNLPNELILAVACFLDLEYQLVLSLSCRRLHGLLNSRLDLTFKDDKDAKVRFLQLLERDHPEYLTCRSCARLYLWPMTEFFQYNCPRAYEHLVADILFQCAQLFQAGDDKSIRLTRGVVDLILRDYEQGPLYGFGLPVSLLNMSGQDHDGVSRTHEARLVDGQLILASRTEVEAGSGEEMSAMRRFMTPDVCLHLITTGQLINEIRQTFEQALASMRLGAEKSDVFKCPFCETDHQLHIKKTTENLARIVLDVWRNYGRRYENRLSTEQIFHRNPVLRLDAVSISQRDVRAVFESAKEYAKHGHIVHA</sequence>